<dbReference type="FunFam" id="3.80.30.20:FF:000001">
    <property type="entry name" value="tRNA-2-methylthio-N(6)-dimethylallyladenosine synthase 2"/>
    <property type="match status" value="1"/>
</dbReference>
<dbReference type="GO" id="GO:0005829">
    <property type="term" value="C:cytosol"/>
    <property type="evidence" value="ECO:0007669"/>
    <property type="project" value="TreeGrafter"/>
</dbReference>
<accession>A0A1B7LE95</accession>
<feature type="binding site" evidence="11">
    <location>
        <position position="14"/>
    </location>
    <ligand>
        <name>[4Fe-4S] cluster</name>
        <dbReference type="ChEBI" id="CHEBI:49883"/>
        <label>1</label>
    </ligand>
</feature>
<keyword evidence="16" id="KW-1185">Reference proteome</keyword>
<keyword evidence="9 11" id="KW-0411">Iron-sulfur</keyword>
<keyword evidence="8 11" id="KW-0408">Iron</keyword>
<dbReference type="InterPro" id="IPR020612">
    <property type="entry name" value="Methylthiotransferase_CS"/>
</dbReference>
<keyword evidence="5 11" id="KW-0949">S-adenosyl-L-methionine</keyword>
<comment type="caution">
    <text evidence="15">The sequence shown here is derived from an EMBL/GenBank/DDBJ whole genome shotgun (WGS) entry which is preliminary data.</text>
</comment>
<evidence type="ECO:0000256" key="5">
    <source>
        <dbReference type="ARBA" id="ARBA00022691"/>
    </source>
</evidence>
<dbReference type="EMBL" id="LYVF01000164">
    <property type="protein sequence ID" value="OAT81406.1"/>
    <property type="molecule type" value="Genomic_DNA"/>
</dbReference>
<evidence type="ECO:0000256" key="3">
    <source>
        <dbReference type="ARBA" id="ARBA00022490"/>
    </source>
</evidence>
<evidence type="ECO:0000256" key="2">
    <source>
        <dbReference type="ARBA" id="ARBA00022485"/>
    </source>
</evidence>
<feature type="binding site" evidence="11">
    <location>
        <position position="50"/>
    </location>
    <ligand>
        <name>[4Fe-4S] cluster</name>
        <dbReference type="ChEBI" id="CHEBI:49883"/>
        <label>1</label>
    </ligand>
</feature>
<evidence type="ECO:0000259" key="12">
    <source>
        <dbReference type="PROSITE" id="PS50926"/>
    </source>
</evidence>
<organism evidence="15 16">
    <name type="scientific">Desulfotomaculum copahuensis</name>
    <dbReference type="NCBI Taxonomy" id="1838280"/>
    <lineage>
        <taxon>Bacteria</taxon>
        <taxon>Bacillati</taxon>
        <taxon>Bacillota</taxon>
        <taxon>Clostridia</taxon>
        <taxon>Eubacteriales</taxon>
        <taxon>Desulfotomaculaceae</taxon>
        <taxon>Desulfotomaculum</taxon>
    </lineage>
</organism>
<evidence type="ECO:0000259" key="13">
    <source>
        <dbReference type="PROSITE" id="PS51449"/>
    </source>
</evidence>
<proteinExistence type="inferred from homology"/>
<dbReference type="SFLD" id="SFLDG01061">
    <property type="entry name" value="methylthiotransferase"/>
    <property type="match status" value="1"/>
</dbReference>
<dbReference type="SFLD" id="SFLDS00029">
    <property type="entry name" value="Radical_SAM"/>
    <property type="match status" value="1"/>
</dbReference>
<keyword evidence="7 11" id="KW-0479">Metal-binding</keyword>
<dbReference type="SFLD" id="SFLDG01082">
    <property type="entry name" value="B12-binding_domain_containing"/>
    <property type="match status" value="1"/>
</dbReference>
<dbReference type="Gene3D" id="3.80.30.20">
    <property type="entry name" value="tm_1862 like domain"/>
    <property type="match status" value="1"/>
</dbReference>
<sequence>MSVPQTYAVISFGCQMNDHDSEVMAGMLEAMGYREASAPEEAGVILVNTCCVRETAENKVFGLLGRLCRLKAARPGMLIGIAGCMIQQKGMAGQIRQRFPAVDLIFGTHNLHRLPELLAQAGEAGRTVAEIWPQAGAVREDLPVRRTPGVRAWVNISYGCNNFCTYCIVPYVRGRERSRRAEDILNEIRRLVEQGYREVTLLGQNVNSYGKDLPGEASFAGLLAAVNEVPGLARIRFMTSHPRDFSDRLVETIAGCSLVCEHIHLPVQAGSDRVLKMMHRGYDRAYYLALVDRIRRALPGAALSTDIMAGFPGETEEDFAQTMDLVERVRFAAAFTFIYNRRPGTPAADMPGQVPEDVKRDRIQRLIARQNEISLALNRERIGAVEEILVEGTSKTNPRLLSGRTRTNRLTFFPGPPVPAGRLVPVKITGATLTHLEGVPAGGGE</sequence>
<dbReference type="NCBIfam" id="TIGR00089">
    <property type="entry name" value="MiaB/RimO family radical SAM methylthiotransferase"/>
    <property type="match status" value="1"/>
</dbReference>
<evidence type="ECO:0000256" key="4">
    <source>
        <dbReference type="ARBA" id="ARBA00022679"/>
    </source>
</evidence>
<dbReference type="SMART" id="SM00729">
    <property type="entry name" value="Elp3"/>
    <property type="match status" value="1"/>
</dbReference>
<keyword evidence="3 11" id="KW-0963">Cytoplasm</keyword>
<dbReference type="PROSITE" id="PS01278">
    <property type="entry name" value="MTTASE_RADICAL"/>
    <property type="match status" value="1"/>
</dbReference>
<dbReference type="Gene3D" id="3.40.50.12160">
    <property type="entry name" value="Methylthiotransferase, N-terminal domain"/>
    <property type="match status" value="1"/>
</dbReference>
<dbReference type="InterPro" id="IPR058240">
    <property type="entry name" value="rSAM_sf"/>
</dbReference>
<keyword evidence="4 11" id="KW-0808">Transferase</keyword>
<evidence type="ECO:0000256" key="6">
    <source>
        <dbReference type="ARBA" id="ARBA00022694"/>
    </source>
</evidence>
<dbReference type="Pfam" id="PF04055">
    <property type="entry name" value="Radical_SAM"/>
    <property type="match status" value="1"/>
</dbReference>
<dbReference type="Pfam" id="PF00919">
    <property type="entry name" value="UPF0004"/>
    <property type="match status" value="1"/>
</dbReference>
<dbReference type="InterPro" id="IPR006463">
    <property type="entry name" value="MiaB_methiolase"/>
</dbReference>
<feature type="binding site" evidence="11">
    <location>
        <position position="160"/>
    </location>
    <ligand>
        <name>[4Fe-4S] cluster</name>
        <dbReference type="ChEBI" id="CHEBI:49883"/>
        <label>2</label>
        <note>4Fe-4S-S-AdoMet</note>
    </ligand>
</feature>
<dbReference type="PROSITE" id="PS51449">
    <property type="entry name" value="MTTASE_N"/>
    <property type="match status" value="1"/>
</dbReference>
<feature type="domain" description="MTTase N-terminal" evidence="13">
    <location>
        <begin position="5"/>
        <end position="123"/>
    </location>
</feature>
<feature type="domain" description="Radical SAM core" evidence="14">
    <location>
        <begin position="146"/>
        <end position="376"/>
    </location>
</feature>
<dbReference type="GO" id="GO:0051539">
    <property type="term" value="F:4 iron, 4 sulfur cluster binding"/>
    <property type="evidence" value="ECO:0007669"/>
    <property type="project" value="UniProtKB-UniRule"/>
</dbReference>
<dbReference type="PROSITE" id="PS50926">
    <property type="entry name" value="TRAM"/>
    <property type="match status" value="1"/>
</dbReference>
<feature type="binding site" evidence="11">
    <location>
        <position position="164"/>
    </location>
    <ligand>
        <name>[4Fe-4S] cluster</name>
        <dbReference type="ChEBI" id="CHEBI:49883"/>
        <label>2</label>
        <note>4Fe-4S-S-AdoMet</note>
    </ligand>
</feature>
<evidence type="ECO:0000256" key="11">
    <source>
        <dbReference type="HAMAP-Rule" id="MF_01864"/>
    </source>
</evidence>
<comment type="subcellular location">
    <subcellularLocation>
        <location evidence="11">Cytoplasm</location>
    </subcellularLocation>
</comment>
<feature type="binding site" evidence="11">
    <location>
        <position position="167"/>
    </location>
    <ligand>
        <name>[4Fe-4S] cluster</name>
        <dbReference type="ChEBI" id="CHEBI:49883"/>
        <label>2</label>
        <note>4Fe-4S-S-AdoMet</note>
    </ligand>
</feature>
<dbReference type="GO" id="GO:0046872">
    <property type="term" value="F:metal ion binding"/>
    <property type="evidence" value="ECO:0007669"/>
    <property type="project" value="UniProtKB-KW"/>
</dbReference>
<evidence type="ECO:0000259" key="14">
    <source>
        <dbReference type="PROSITE" id="PS51918"/>
    </source>
</evidence>
<name>A0A1B7LE95_9FIRM</name>
<dbReference type="OrthoDB" id="9805215at2"/>
<reference evidence="15 16" key="1">
    <citation type="submission" date="2016-04" db="EMBL/GenBank/DDBJ databases">
        <authorList>
            <person name="Evans L.H."/>
            <person name="Alamgir A."/>
            <person name="Owens N."/>
            <person name="Weber N.D."/>
            <person name="Virtaneva K."/>
            <person name="Barbian K."/>
            <person name="Babar A."/>
            <person name="Rosenke K."/>
        </authorList>
    </citation>
    <scope>NUCLEOTIDE SEQUENCE [LARGE SCALE GENOMIC DNA]</scope>
    <source>
        <strain evidence="15 16">LMa1</strain>
    </source>
</reference>
<dbReference type="SUPFAM" id="SSF102114">
    <property type="entry name" value="Radical SAM enzymes"/>
    <property type="match status" value="1"/>
</dbReference>
<feature type="binding site" evidence="11">
    <location>
        <position position="84"/>
    </location>
    <ligand>
        <name>[4Fe-4S] cluster</name>
        <dbReference type="ChEBI" id="CHEBI:49883"/>
        <label>1</label>
    </ligand>
</feature>
<evidence type="ECO:0000256" key="10">
    <source>
        <dbReference type="ARBA" id="ARBA00033765"/>
    </source>
</evidence>
<dbReference type="InterPro" id="IPR013848">
    <property type="entry name" value="Methylthiotransferase_N"/>
</dbReference>
<dbReference type="InterPro" id="IPR023404">
    <property type="entry name" value="rSAM_horseshoe"/>
</dbReference>
<evidence type="ECO:0000256" key="1">
    <source>
        <dbReference type="ARBA" id="ARBA00003234"/>
    </source>
</evidence>
<comment type="catalytic activity">
    <reaction evidence="11">
        <text>N(6)-dimethylallyladenosine(37) in tRNA + (sulfur carrier)-SH + AH2 + 2 S-adenosyl-L-methionine = 2-methylsulfanyl-N(6)-dimethylallyladenosine(37) in tRNA + (sulfur carrier)-H + 5'-deoxyadenosine + L-methionine + A + S-adenosyl-L-homocysteine + 2 H(+)</text>
        <dbReference type="Rhea" id="RHEA:37067"/>
        <dbReference type="Rhea" id="RHEA-COMP:10375"/>
        <dbReference type="Rhea" id="RHEA-COMP:10376"/>
        <dbReference type="Rhea" id="RHEA-COMP:14737"/>
        <dbReference type="Rhea" id="RHEA-COMP:14739"/>
        <dbReference type="ChEBI" id="CHEBI:13193"/>
        <dbReference type="ChEBI" id="CHEBI:15378"/>
        <dbReference type="ChEBI" id="CHEBI:17319"/>
        <dbReference type="ChEBI" id="CHEBI:17499"/>
        <dbReference type="ChEBI" id="CHEBI:29917"/>
        <dbReference type="ChEBI" id="CHEBI:57844"/>
        <dbReference type="ChEBI" id="CHEBI:57856"/>
        <dbReference type="ChEBI" id="CHEBI:59789"/>
        <dbReference type="ChEBI" id="CHEBI:64428"/>
        <dbReference type="ChEBI" id="CHEBI:74415"/>
        <dbReference type="ChEBI" id="CHEBI:74417"/>
        <dbReference type="EC" id="2.8.4.3"/>
    </reaction>
</comment>
<comment type="function">
    <text evidence="1 11">Catalyzes the methylthiolation of N6-(dimethylallyl)adenosine (i(6)A), leading to the formation of 2-methylthio-N6-(dimethylallyl)adenosine (ms(2)i(6)A) at position 37 in tRNAs that read codons beginning with uridine.</text>
</comment>
<dbReference type="STRING" id="1838280.A6M21_11080"/>
<dbReference type="PROSITE" id="PS51918">
    <property type="entry name" value="RADICAL_SAM"/>
    <property type="match status" value="1"/>
</dbReference>
<dbReference type="Proteomes" id="UP000078532">
    <property type="component" value="Unassembled WGS sequence"/>
</dbReference>
<dbReference type="HAMAP" id="MF_01864">
    <property type="entry name" value="tRNA_metthiotr_MiaB"/>
    <property type="match status" value="1"/>
</dbReference>
<dbReference type="RefSeq" id="WP_066668586.1">
    <property type="nucleotide sequence ID" value="NZ_LYVF01000164.1"/>
</dbReference>
<dbReference type="InterPro" id="IPR002792">
    <property type="entry name" value="TRAM_dom"/>
</dbReference>
<evidence type="ECO:0000256" key="8">
    <source>
        <dbReference type="ARBA" id="ARBA00023004"/>
    </source>
</evidence>
<dbReference type="InterPro" id="IPR005839">
    <property type="entry name" value="Methylthiotransferase"/>
</dbReference>
<comment type="cofactor">
    <cofactor evidence="11">
        <name>[4Fe-4S] cluster</name>
        <dbReference type="ChEBI" id="CHEBI:49883"/>
    </cofactor>
    <text evidence="11">Binds 2 [4Fe-4S] clusters. One cluster is coordinated with 3 cysteines and an exchangeable S-adenosyl-L-methionine.</text>
</comment>
<dbReference type="GO" id="GO:0035597">
    <property type="term" value="F:tRNA-2-methylthio-N(6)-dimethylallyladenosine(37) synthase activity"/>
    <property type="evidence" value="ECO:0007669"/>
    <property type="project" value="UniProtKB-EC"/>
</dbReference>
<dbReference type="FunFam" id="3.40.50.12160:FF:000006">
    <property type="entry name" value="tRNA-2-methylthio-N(6)-dimethylallyladenosine synthase"/>
    <property type="match status" value="1"/>
</dbReference>
<dbReference type="PANTHER" id="PTHR43020">
    <property type="entry name" value="CDK5 REGULATORY SUBUNIT-ASSOCIATED PROTEIN 1"/>
    <property type="match status" value="1"/>
</dbReference>
<gene>
    <name evidence="11" type="primary">miaB</name>
    <name evidence="15" type="ORF">A6M21_11080</name>
</gene>
<dbReference type="NCBIfam" id="TIGR01574">
    <property type="entry name" value="miaB-methiolase"/>
    <property type="match status" value="1"/>
</dbReference>
<evidence type="ECO:0000313" key="16">
    <source>
        <dbReference type="Proteomes" id="UP000078532"/>
    </source>
</evidence>
<dbReference type="CDD" id="cd01335">
    <property type="entry name" value="Radical_SAM"/>
    <property type="match status" value="1"/>
</dbReference>
<dbReference type="InterPro" id="IPR038135">
    <property type="entry name" value="Methylthiotransferase_N_sf"/>
</dbReference>
<keyword evidence="2 11" id="KW-0004">4Fe-4S</keyword>
<evidence type="ECO:0000256" key="9">
    <source>
        <dbReference type="ARBA" id="ARBA00023014"/>
    </source>
</evidence>
<comment type="similarity">
    <text evidence="11">Belongs to the methylthiotransferase family. MiaB subfamily.</text>
</comment>
<dbReference type="InterPro" id="IPR007197">
    <property type="entry name" value="rSAM"/>
</dbReference>
<dbReference type="SFLD" id="SFLDF00273">
    <property type="entry name" value="(dimethylallyl)adenosine_tRNA"/>
    <property type="match status" value="1"/>
</dbReference>
<keyword evidence="6 11" id="KW-0819">tRNA processing</keyword>
<protein>
    <recommendedName>
        <fullName evidence="10 11">tRNA-2-methylthio-N(6)-dimethylallyladenosine synthase</fullName>
        <ecNumber evidence="10 11">2.8.4.3</ecNumber>
    </recommendedName>
    <alternativeName>
        <fullName evidence="11">(Dimethylallyl)adenosine tRNA methylthiotransferase MiaB</fullName>
    </alternativeName>
    <alternativeName>
        <fullName evidence="11">tRNA-i(6)A37 methylthiotransferase</fullName>
    </alternativeName>
</protein>
<evidence type="ECO:0000256" key="7">
    <source>
        <dbReference type="ARBA" id="ARBA00022723"/>
    </source>
</evidence>
<evidence type="ECO:0000313" key="15">
    <source>
        <dbReference type="EMBL" id="OAT81406.1"/>
    </source>
</evidence>
<dbReference type="AlphaFoldDB" id="A0A1B7LE95"/>
<dbReference type="PANTHER" id="PTHR43020:SF2">
    <property type="entry name" value="MITOCHONDRIAL TRNA METHYLTHIOTRANSFERASE CDK5RAP1"/>
    <property type="match status" value="1"/>
</dbReference>
<dbReference type="Pfam" id="PF01938">
    <property type="entry name" value="TRAM"/>
    <property type="match status" value="1"/>
</dbReference>
<feature type="domain" description="TRAM" evidence="12">
    <location>
        <begin position="379"/>
        <end position="442"/>
    </location>
</feature>
<dbReference type="InterPro" id="IPR006638">
    <property type="entry name" value="Elp3/MiaA/NifB-like_rSAM"/>
</dbReference>
<comment type="subunit">
    <text evidence="11">Monomer.</text>
</comment>
<dbReference type="EC" id="2.8.4.3" evidence="10 11"/>